<dbReference type="OMA" id="RIYASHR"/>
<evidence type="ECO:0000313" key="3">
    <source>
        <dbReference type="Proteomes" id="UP000594263"/>
    </source>
</evidence>
<dbReference type="PANTHER" id="PTHR31170">
    <property type="entry name" value="BNAC04G53230D PROTEIN"/>
    <property type="match status" value="1"/>
</dbReference>
<evidence type="ECO:0000313" key="2">
    <source>
        <dbReference type="EnsemblPlants" id="Kaladp0060s0254.1.v1.1.CDS.1"/>
    </source>
</evidence>
<dbReference type="InterPro" id="IPR004158">
    <property type="entry name" value="DUF247_pln"/>
</dbReference>
<accession>A0A7N0UDW1</accession>
<dbReference type="AlphaFoldDB" id="A0A7N0UDW1"/>
<dbReference type="Proteomes" id="UP000594263">
    <property type="component" value="Unplaced"/>
</dbReference>
<name>A0A7N0UDW1_KALFE</name>
<keyword evidence="1" id="KW-0472">Membrane</keyword>
<keyword evidence="1" id="KW-1133">Transmembrane helix</keyword>
<evidence type="ECO:0000256" key="1">
    <source>
        <dbReference type="SAM" id="Phobius"/>
    </source>
</evidence>
<proteinExistence type="predicted"/>
<dbReference type="Pfam" id="PF03140">
    <property type="entry name" value="DUF247"/>
    <property type="match status" value="1"/>
</dbReference>
<sequence length="561" mass="63450">MSTRTLRATRSTGSDLHIDQRGWVASIKISLEEELGDLTEIPVSVFSVPKALVLSDPEFYTPQQVAIGPYHFWRQEVYEMERYKLASAKNVQKQLKGMTFERLVEELMELDPKVRACYHKYLNMSSEMLAWMMAVDGSFLLEYLSIYSLQDGKVLKRISSRMSHVVDIAGRKSAHHAVVRDMAMLENQIPLFVLRKLMECQLSSLELADQTLSDMLMGLCKDFSPFKMMEGLPYVQVSNRAHLLDVLYCKIVPKSDEEENVDEITVEIGDKKEGGEKPCLQGNVKACFGQTWTIISKLNAGPILQPLKKLITSKPVKLLFKLPWNVITKLPGFSLLKQPVELLLSSGNNEEKDGDKAGTSSTIDQPPRIEEIMIPSVSQLATTGIKFVPTSGNLASINFDPKKVTLYLPVVSLDVNTEVLIRNLVAYEACKATGPLIFSRYTEFMNGIIDGEEDARILRERGIIFNHLKSDQEVAQIWNGLTKSLRLTKVPLIDKVIEDLNKYYNGRWNIKAKKFMKRYVIGSWQFLTFLAAVMMLLLTTLQAFCSVYSCKSIFNIEDEAA</sequence>
<dbReference type="PANTHER" id="PTHR31170:SF25">
    <property type="entry name" value="BNAA09G04570D PROTEIN"/>
    <property type="match status" value="1"/>
</dbReference>
<feature type="transmembrane region" description="Helical" evidence="1">
    <location>
        <begin position="519"/>
        <end position="544"/>
    </location>
</feature>
<dbReference type="Gramene" id="Kaladp0060s0254.1.v1.1">
    <property type="protein sequence ID" value="Kaladp0060s0254.1.v1.1.CDS.1"/>
    <property type="gene ID" value="Kaladp0060s0254.v1.1"/>
</dbReference>
<organism evidence="2 3">
    <name type="scientific">Kalanchoe fedtschenkoi</name>
    <name type="common">Lavender scallops</name>
    <name type="synonym">South American air plant</name>
    <dbReference type="NCBI Taxonomy" id="63787"/>
    <lineage>
        <taxon>Eukaryota</taxon>
        <taxon>Viridiplantae</taxon>
        <taxon>Streptophyta</taxon>
        <taxon>Embryophyta</taxon>
        <taxon>Tracheophyta</taxon>
        <taxon>Spermatophyta</taxon>
        <taxon>Magnoliopsida</taxon>
        <taxon>eudicotyledons</taxon>
        <taxon>Gunneridae</taxon>
        <taxon>Pentapetalae</taxon>
        <taxon>Saxifragales</taxon>
        <taxon>Crassulaceae</taxon>
        <taxon>Kalanchoe</taxon>
    </lineage>
</organism>
<keyword evidence="3" id="KW-1185">Reference proteome</keyword>
<keyword evidence="1" id="KW-0812">Transmembrane</keyword>
<protein>
    <submittedName>
        <fullName evidence="2">Uncharacterized protein</fullName>
    </submittedName>
</protein>
<dbReference type="EnsemblPlants" id="Kaladp0060s0254.1.v1.1">
    <property type="protein sequence ID" value="Kaladp0060s0254.1.v1.1.CDS.1"/>
    <property type="gene ID" value="Kaladp0060s0254.v1.1"/>
</dbReference>
<reference evidence="2" key="1">
    <citation type="submission" date="2021-01" db="UniProtKB">
        <authorList>
            <consortium name="EnsemblPlants"/>
        </authorList>
    </citation>
    <scope>IDENTIFICATION</scope>
</reference>